<evidence type="ECO:0000256" key="1">
    <source>
        <dbReference type="SAM" id="MobiDB-lite"/>
    </source>
</evidence>
<sequence>MNNNDGNMKEEAPTTPINSPRRIDGDVPTINEGKLVRGEYSEDELAHLQELYKIQQEAIKYKRVPADRIVLDQNGMKVINPYIIVPFTNEDEELLEQNNWSEPIYDMYGNNITGRYVTMFDRAQPLPPFEDIGDIIDRAAPYYEGTILHTPSMGHRGKIGELPPAPKKRSRKGGKSGGKRKRRTRNKKNIKKRSNK</sequence>
<evidence type="ECO:0000313" key="2">
    <source>
        <dbReference type="EMBL" id="QHS83254.1"/>
    </source>
</evidence>
<protein>
    <submittedName>
        <fullName evidence="2">Uncharacterized protein</fullName>
    </submittedName>
</protein>
<organism evidence="2">
    <name type="scientific">viral metagenome</name>
    <dbReference type="NCBI Taxonomy" id="1070528"/>
    <lineage>
        <taxon>unclassified sequences</taxon>
        <taxon>metagenomes</taxon>
        <taxon>organismal metagenomes</taxon>
    </lineage>
</organism>
<feature type="region of interest" description="Disordered" evidence="1">
    <location>
        <begin position="1"/>
        <end position="29"/>
    </location>
</feature>
<accession>A0A6C0ATW6</accession>
<dbReference type="EMBL" id="MN738751">
    <property type="protein sequence ID" value="QHS83254.1"/>
    <property type="molecule type" value="Genomic_DNA"/>
</dbReference>
<feature type="compositionally biased region" description="Basic residues" evidence="1">
    <location>
        <begin position="166"/>
        <end position="196"/>
    </location>
</feature>
<reference evidence="2" key="1">
    <citation type="journal article" date="2020" name="Nature">
        <title>Giant virus diversity and host interactions through global metagenomics.</title>
        <authorList>
            <person name="Schulz F."/>
            <person name="Roux S."/>
            <person name="Paez-Espino D."/>
            <person name="Jungbluth S."/>
            <person name="Walsh D.A."/>
            <person name="Denef V.J."/>
            <person name="McMahon K.D."/>
            <person name="Konstantinidis K.T."/>
            <person name="Eloe-Fadrosh E.A."/>
            <person name="Kyrpides N.C."/>
            <person name="Woyke T."/>
        </authorList>
    </citation>
    <scope>NUCLEOTIDE SEQUENCE</scope>
    <source>
        <strain evidence="2">GVMAG-S-ERX555943-30</strain>
    </source>
</reference>
<dbReference type="AlphaFoldDB" id="A0A6C0ATW6"/>
<feature type="region of interest" description="Disordered" evidence="1">
    <location>
        <begin position="149"/>
        <end position="196"/>
    </location>
</feature>
<name>A0A6C0ATW6_9ZZZZ</name>
<proteinExistence type="predicted"/>